<evidence type="ECO:0000313" key="4">
    <source>
        <dbReference type="Proteomes" id="UP000308652"/>
    </source>
</evidence>
<proteinExistence type="predicted"/>
<reference evidence="3 4" key="1">
    <citation type="journal article" date="2019" name="Nat. Ecol. Evol.">
        <title>Megaphylogeny resolves global patterns of mushroom evolution.</title>
        <authorList>
            <person name="Varga T."/>
            <person name="Krizsan K."/>
            <person name="Foldi C."/>
            <person name="Dima B."/>
            <person name="Sanchez-Garcia M."/>
            <person name="Sanchez-Ramirez S."/>
            <person name="Szollosi G.J."/>
            <person name="Szarkandi J.G."/>
            <person name="Papp V."/>
            <person name="Albert L."/>
            <person name="Andreopoulos W."/>
            <person name="Angelini C."/>
            <person name="Antonin V."/>
            <person name="Barry K.W."/>
            <person name="Bougher N.L."/>
            <person name="Buchanan P."/>
            <person name="Buyck B."/>
            <person name="Bense V."/>
            <person name="Catcheside P."/>
            <person name="Chovatia M."/>
            <person name="Cooper J."/>
            <person name="Damon W."/>
            <person name="Desjardin D."/>
            <person name="Finy P."/>
            <person name="Geml J."/>
            <person name="Haridas S."/>
            <person name="Hughes K."/>
            <person name="Justo A."/>
            <person name="Karasinski D."/>
            <person name="Kautmanova I."/>
            <person name="Kiss B."/>
            <person name="Kocsube S."/>
            <person name="Kotiranta H."/>
            <person name="LaButti K.M."/>
            <person name="Lechner B.E."/>
            <person name="Liimatainen K."/>
            <person name="Lipzen A."/>
            <person name="Lukacs Z."/>
            <person name="Mihaltcheva S."/>
            <person name="Morgado L.N."/>
            <person name="Niskanen T."/>
            <person name="Noordeloos M.E."/>
            <person name="Ohm R.A."/>
            <person name="Ortiz-Santana B."/>
            <person name="Ovrebo C."/>
            <person name="Racz N."/>
            <person name="Riley R."/>
            <person name="Savchenko A."/>
            <person name="Shiryaev A."/>
            <person name="Soop K."/>
            <person name="Spirin V."/>
            <person name="Szebenyi C."/>
            <person name="Tomsovsky M."/>
            <person name="Tulloss R.E."/>
            <person name="Uehling J."/>
            <person name="Grigoriev I.V."/>
            <person name="Vagvolgyi C."/>
            <person name="Papp T."/>
            <person name="Martin F.M."/>
            <person name="Miettinen O."/>
            <person name="Hibbett D.S."/>
            <person name="Nagy L.G."/>
        </authorList>
    </citation>
    <scope>NUCLEOTIDE SEQUENCE [LARGE SCALE GENOMIC DNA]</scope>
    <source>
        <strain evidence="3 4">CBS 166.37</strain>
    </source>
</reference>
<dbReference type="InterPro" id="IPR051540">
    <property type="entry name" value="S-2-haloacid_dehalogenase"/>
</dbReference>
<dbReference type="GO" id="GO:0016787">
    <property type="term" value="F:hydrolase activity"/>
    <property type="evidence" value="ECO:0007669"/>
    <property type="project" value="UniProtKB-KW"/>
</dbReference>
<dbReference type="InterPro" id="IPR036412">
    <property type="entry name" value="HAD-like_sf"/>
</dbReference>
<organism evidence="3 4">
    <name type="scientific">Crucibulum laeve</name>
    <dbReference type="NCBI Taxonomy" id="68775"/>
    <lineage>
        <taxon>Eukaryota</taxon>
        <taxon>Fungi</taxon>
        <taxon>Dikarya</taxon>
        <taxon>Basidiomycota</taxon>
        <taxon>Agaricomycotina</taxon>
        <taxon>Agaricomycetes</taxon>
        <taxon>Agaricomycetidae</taxon>
        <taxon>Agaricales</taxon>
        <taxon>Agaricineae</taxon>
        <taxon>Nidulariaceae</taxon>
        <taxon>Crucibulum</taxon>
    </lineage>
</organism>
<accession>A0A5C3LZH2</accession>
<evidence type="ECO:0000256" key="2">
    <source>
        <dbReference type="SAM" id="MobiDB-lite"/>
    </source>
</evidence>
<dbReference type="AlphaFoldDB" id="A0A5C3LZH2"/>
<sequence length="338" mass="36701">MSTDTPRLSDHKALIFDVYGTLCDWETGIYNGLIPLLSRYSASKTWSRKEALTAFNSVETDLQAQNPDMLYSDLLSKVHEVLEQRLKALSGKESTTTTLEGDPATTLTASSNGASTSADATSSARAGSLTGGTGSPKSANAEKHQAFGNSIKDWPVFPDSSEALHRLAKHFKLVVLSNVDHASFRHTHALLSEGTSSPDIDIYSYPTSNPHKYWHPQETKGSKSPFSLVMTAQDTHCYKPALGGFKDALEYIKNESALLGGSGAEDVTSQVLSVAQSLPHDHEPANSLGMRSVWIDRQGAVTCNENPGGPSAPKKWTWRFETLREMADAVEKELASTR</sequence>
<dbReference type="PANTHER" id="PTHR43316">
    <property type="entry name" value="HYDROLASE, HALOACID DELAHOGENASE-RELATED"/>
    <property type="match status" value="1"/>
</dbReference>
<keyword evidence="1" id="KW-0378">Hydrolase</keyword>
<protein>
    <submittedName>
        <fullName evidence="3">Haloacid dehalogenase</fullName>
    </submittedName>
</protein>
<keyword evidence="4" id="KW-1185">Reference proteome</keyword>
<gene>
    <name evidence="3" type="ORF">BDQ12DRAFT_723468</name>
</gene>
<dbReference type="Proteomes" id="UP000308652">
    <property type="component" value="Unassembled WGS sequence"/>
</dbReference>
<dbReference type="Gene3D" id="1.10.150.750">
    <property type="match status" value="1"/>
</dbReference>
<dbReference type="InterPro" id="IPR023214">
    <property type="entry name" value="HAD_sf"/>
</dbReference>
<name>A0A5C3LZH2_9AGAR</name>
<feature type="region of interest" description="Disordered" evidence="2">
    <location>
        <begin position="92"/>
        <end position="141"/>
    </location>
</feature>
<dbReference type="PANTHER" id="PTHR43316:SF9">
    <property type="entry name" value="ACID DEHALOGENASE, PUTATIVE (AFU_ORTHOLOGUE AFUA_6G14460)-RELATED"/>
    <property type="match status" value="1"/>
</dbReference>
<evidence type="ECO:0000256" key="1">
    <source>
        <dbReference type="ARBA" id="ARBA00022801"/>
    </source>
</evidence>
<feature type="compositionally biased region" description="Low complexity" evidence="2">
    <location>
        <begin position="104"/>
        <end position="128"/>
    </location>
</feature>
<evidence type="ECO:0000313" key="3">
    <source>
        <dbReference type="EMBL" id="TFK38105.1"/>
    </source>
</evidence>
<dbReference type="EMBL" id="ML213604">
    <property type="protein sequence ID" value="TFK38105.1"/>
    <property type="molecule type" value="Genomic_DNA"/>
</dbReference>
<dbReference type="OrthoDB" id="20198at2759"/>
<dbReference type="Gene3D" id="3.40.50.1000">
    <property type="entry name" value="HAD superfamily/HAD-like"/>
    <property type="match status" value="1"/>
</dbReference>
<dbReference type="SUPFAM" id="SSF56784">
    <property type="entry name" value="HAD-like"/>
    <property type="match status" value="1"/>
</dbReference>